<dbReference type="InterPro" id="IPR036116">
    <property type="entry name" value="FN3_sf"/>
</dbReference>
<dbReference type="Gene3D" id="2.60.40.10">
    <property type="entry name" value="Immunoglobulins"/>
    <property type="match status" value="2"/>
</dbReference>
<feature type="domain" description="Fibronectin type-III" evidence="4">
    <location>
        <begin position="277"/>
        <end position="366"/>
    </location>
</feature>
<evidence type="ECO:0000256" key="1">
    <source>
        <dbReference type="ARBA" id="ARBA00022525"/>
    </source>
</evidence>
<dbReference type="PROSITE" id="PS50853">
    <property type="entry name" value="FN3"/>
    <property type="match status" value="1"/>
</dbReference>
<accession>A0A6J7IDL2</accession>
<dbReference type="EMBL" id="CAFBMQ010000339">
    <property type="protein sequence ID" value="CAB4928940.1"/>
    <property type="molecule type" value="Genomic_DNA"/>
</dbReference>
<name>A0A6J7IDL2_9ZZZZ</name>
<dbReference type="InterPro" id="IPR003961">
    <property type="entry name" value="FN3_dom"/>
</dbReference>
<dbReference type="InterPro" id="IPR027273">
    <property type="entry name" value="Neocarzinostatin-like"/>
</dbReference>
<feature type="transmembrane region" description="Helical" evidence="2">
    <location>
        <begin position="482"/>
        <end position="503"/>
    </location>
</feature>
<dbReference type="InterPro" id="IPR019931">
    <property type="entry name" value="LPXTG_anchor"/>
</dbReference>
<dbReference type="InterPro" id="IPR013783">
    <property type="entry name" value="Ig-like_fold"/>
</dbReference>
<dbReference type="AlphaFoldDB" id="A0A6J7IDL2"/>
<keyword evidence="2" id="KW-0812">Transmembrane</keyword>
<keyword evidence="2" id="KW-1133">Transmembrane helix</keyword>
<feature type="domain" description="Gram-positive cocci surface proteins LPxTG" evidence="3">
    <location>
        <begin position="475"/>
        <end position="509"/>
    </location>
</feature>
<dbReference type="SUPFAM" id="SSF49265">
    <property type="entry name" value="Fibronectin type III"/>
    <property type="match status" value="1"/>
</dbReference>
<reference evidence="5" key="1">
    <citation type="submission" date="2020-05" db="EMBL/GenBank/DDBJ databases">
        <authorList>
            <person name="Chiriac C."/>
            <person name="Salcher M."/>
            <person name="Ghai R."/>
            <person name="Kavagutti S V."/>
        </authorList>
    </citation>
    <scope>NUCLEOTIDE SEQUENCE</scope>
</reference>
<organism evidence="5">
    <name type="scientific">freshwater metagenome</name>
    <dbReference type="NCBI Taxonomy" id="449393"/>
    <lineage>
        <taxon>unclassified sequences</taxon>
        <taxon>metagenomes</taxon>
        <taxon>ecological metagenomes</taxon>
    </lineage>
</organism>
<proteinExistence type="predicted"/>
<gene>
    <name evidence="5" type="ORF">UFOPK3609_01827</name>
</gene>
<evidence type="ECO:0000313" key="5">
    <source>
        <dbReference type="EMBL" id="CAB4928940.1"/>
    </source>
</evidence>
<protein>
    <submittedName>
        <fullName evidence="5">Unannotated protein</fullName>
    </submittedName>
</protein>
<dbReference type="SUPFAM" id="SSF49319">
    <property type="entry name" value="Actinoxanthin-like"/>
    <property type="match status" value="1"/>
</dbReference>
<evidence type="ECO:0000256" key="2">
    <source>
        <dbReference type="SAM" id="Phobius"/>
    </source>
</evidence>
<evidence type="ECO:0000259" key="3">
    <source>
        <dbReference type="PROSITE" id="PS50847"/>
    </source>
</evidence>
<keyword evidence="2" id="KW-0472">Membrane</keyword>
<keyword evidence="1" id="KW-0964">Secreted</keyword>
<dbReference type="PROSITE" id="PS50847">
    <property type="entry name" value="GRAM_POS_ANCHORING"/>
    <property type="match status" value="1"/>
</dbReference>
<evidence type="ECO:0000259" key="4">
    <source>
        <dbReference type="PROSITE" id="PS50853"/>
    </source>
</evidence>
<sequence>MRFTSPSRRALGLMAVSTIGMSTAVLGVAGIASAAPESAPSSYEVYDDDAPVVFDIPAGVCAIDWELVGADGDDGDGSTDGDVVVTTTKVQAGDSVRLTAGSAAAGGSGAWGTAAEVEIEGDLYLAAAGGDGATQNVNESMAKPSIDPDPASYYADSAVGTDYEDYASASVYASFVDCPYDVVQLNAYAGNGSIDLSFYTTAEAPVEINDPSGYEYRIDGGSWTEFEPEIDSYGGADATVPATNDVAHTVWVRTTSTAGPSAGVSTGPVTPYAPIAAPTNVTVTTTTSRVTISWTAPAGVQVTGYDVGIGYGESGDQGCAITDPSVTTCTFFARAASGVSVGVRGIDAQGRAGLYASQSGITIPGPATPASVPTQDNGDITGPAGPISTLTAGQTITLQGSGYAPNSTVQLLVYSSPVSLGTVVADQNGNFSVEVTVPANLANGTHHLVATGVDAQGNVRNLVITVTVSGGVATLATTGFDAVPVAVGGALVMLVGGGLLVGARRRTNA</sequence>